<name>A0ABP8N578_9BACT</name>
<protein>
    <submittedName>
        <fullName evidence="1">Uncharacterized protein</fullName>
    </submittedName>
</protein>
<proteinExistence type="predicted"/>
<evidence type="ECO:0000313" key="2">
    <source>
        <dbReference type="Proteomes" id="UP001500067"/>
    </source>
</evidence>
<reference evidence="2" key="1">
    <citation type="journal article" date="2019" name="Int. J. Syst. Evol. Microbiol.">
        <title>The Global Catalogue of Microorganisms (GCM) 10K type strain sequencing project: providing services to taxonomists for standard genome sequencing and annotation.</title>
        <authorList>
            <consortium name="The Broad Institute Genomics Platform"/>
            <consortium name="The Broad Institute Genome Sequencing Center for Infectious Disease"/>
            <person name="Wu L."/>
            <person name="Ma J."/>
        </authorList>
    </citation>
    <scope>NUCLEOTIDE SEQUENCE [LARGE SCALE GENOMIC DNA]</scope>
    <source>
        <strain evidence="2">JCM 32105</strain>
    </source>
</reference>
<keyword evidence="2" id="KW-1185">Reference proteome</keyword>
<dbReference type="EMBL" id="BAABFA010000004">
    <property type="protein sequence ID" value="GAA4460052.1"/>
    <property type="molecule type" value="Genomic_DNA"/>
</dbReference>
<dbReference type="Proteomes" id="UP001500067">
    <property type="component" value="Unassembled WGS sequence"/>
</dbReference>
<evidence type="ECO:0000313" key="1">
    <source>
        <dbReference type="EMBL" id="GAA4460052.1"/>
    </source>
</evidence>
<accession>A0ABP8N578</accession>
<gene>
    <name evidence="1" type="ORF">GCM10023093_02090</name>
</gene>
<organism evidence="1 2">
    <name type="scientific">Nemorincola caseinilytica</name>
    <dbReference type="NCBI Taxonomy" id="2054315"/>
    <lineage>
        <taxon>Bacteria</taxon>
        <taxon>Pseudomonadati</taxon>
        <taxon>Bacteroidota</taxon>
        <taxon>Chitinophagia</taxon>
        <taxon>Chitinophagales</taxon>
        <taxon>Chitinophagaceae</taxon>
        <taxon>Nemorincola</taxon>
    </lineage>
</organism>
<comment type="caution">
    <text evidence="1">The sequence shown here is derived from an EMBL/GenBank/DDBJ whole genome shotgun (WGS) entry which is preliminary data.</text>
</comment>
<sequence>MCLQKAYAYDSTGRAIKVMTLPRVRGYKVNMTEDQFIASVRAAGLRCTRAHISYGNYYYDTSSLALAHTKDEHIAIQYYWRIQGITNGKDTIPLLDISFSDANGIRRVEPFLPRRYGYAFYGFVEPATATQQAMSRKEYRRQNKEYRLLRRRYDRLVRTHFVNVFCTSPKK</sequence>